<dbReference type="Proteomes" id="UP000260457">
    <property type="component" value="Chromosome"/>
</dbReference>
<dbReference type="InterPro" id="IPR051049">
    <property type="entry name" value="Dienelactone_hydrolase-like"/>
</dbReference>
<evidence type="ECO:0000313" key="2">
    <source>
        <dbReference type="EMBL" id="AXN39901.1"/>
    </source>
</evidence>
<proteinExistence type="predicted"/>
<evidence type="ECO:0000313" key="3">
    <source>
        <dbReference type="Proteomes" id="UP000260457"/>
    </source>
</evidence>
<dbReference type="EMBL" id="CP030926">
    <property type="protein sequence ID" value="AXN39901.1"/>
    <property type="molecule type" value="Genomic_DNA"/>
</dbReference>
<dbReference type="PANTHER" id="PTHR46623">
    <property type="entry name" value="CARBOXYMETHYLENEBUTENOLIDASE-RELATED"/>
    <property type="match status" value="1"/>
</dbReference>
<keyword evidence="3" id="KW-1185">Reference proteome</keyword>
<dbReference type="InterPro" id="IPR002925">
    <property type="entry name" value="Dienelactn_hydro"/>
</dbReference>
<dbReference type="Gene3D" id="3.40.50.1820">
    <property type="entry name" value="alpha/beta hydrolase"/>
    <property type="match status" value="1"/>
</dbReference>
<dbReference type="Pfam" id="PF01738">
    <property type="entry name" value="DLH"/>
    <property type="match status" value="1"/>
</dbReference>
<dbReference type="InterPro" id="IPR029058">
    <property type="entry name" value="AB_hydrolase_fold"/>
</dbReference>
<protein>
    <submittedName>
        <fullName evidence="2">Dienelactone hydrolase family protein</fullName>
    </submittedName>
</protein>
<dbReference type="PANTHER" id="PTHR46623:SF6">
    <property type="entry name" value="ALPHA_BETA-HYDROLASES SUPERFAMILY PROTEIN"/>
    <property type="match status" value="1"/>
</dbReference>
<reference evidence="2 3" key="1">
    <citation type="submission" date="2018-07" db="EMBL/GenBank/DDBJ databases">
        <title>The molecular basis for the intramolecular migration of carboxyl group in the catabolism of para-hydroxybenzoate via gentisate.</title>
        <authorList>
            <person name="Zhao H."/>
            <person name="Xu Y."/>
            <person name="Lin S."/>
            <person name="Spain J.C."/>
            <person name="Zhou N.-Y."/>
        </authorList>
    </citation>
    <scope>NUCLEOTIDE SEQUENCE [LARGE SCALE GENOMIC DNA]</scope>
    <source>
        <strain evidence="2 3">PHB-7a</strain>
    </source>
</reference>
<dbReference type="GO" id="GO:0016787">
    <property type="term" value="F:hydrolase activity"/>
    <property type="evidence" value="ECO:0007669"/>
    <property type="project" value="UniProtKB-KW"/>
</dbReference>
<gene>
    <name evidence="2" type="ORF">DTO10_17075</name>
</gene>
<feature type="domain" description="Dienelactone hydrolase" evidence="1">
    <location>
        <begin position="8"/>
        <end position="195"/>
    </location>
</feature>
<dbReference type="SUPFAM" id="SSF53474">
    <property type="entry name" value="alpha/beta-Hydrolases"/>
    <property type="match status" value="1"/>
</dbReference>
<organism evidence="2 3">
    <name type="scientific">Peribacillus butanolivorans</name>
    <dbReference type="NCBI Taxonomy" id="421767"/>
    <lineage>
        <taxon>Bacteria</taxon>
        <taxon>Bacillati</taxon>
        <taxon>Bacillota</taxon>
        <taxon>Bacilli</taxon>
        <taxon>Bacillales</taxon>
        <taxon>Bacillaceae</taxon>
        <taxon>Peribacillus</taxon>
    </lineage>
</organism>
<accession>A0ABN5N9G0</accession>
<evidence type="ECO:0000259" key="1">
    <source>
        <dbReference type="Pfam" id="PF01738"/>
    </source>
</evidence>
<keyword evidence="2" id="KW-0378">Hydrolase</keyword>
<dbReference type="RefSeq" id="WP_116821605.1">
    <property type="nucleotide sequence ID" value="NZ_CP030926.1"/>
</dbReference>
<sequence>MFKIQTKNTNKVIIVLHEIYGVNQHMKDFCELLSEQNFDVICPNFLQREEPFAYVQEKEAYLNFMDNVGFTKASNKIKKIILEANEEYSKIFIIGFSIGATIAWLCSEEIVVDGIVGYYGSRIRDYLEKVPKCPTLLIFPQEERSVDVDELVLHLDKENIEIHTFNGFHGFSDPFSPKYNIESAEKASSRVIKFLLKS</sequence>
<name>A0ABN5N9G0_9BACI</name>